<feature type="compositionally biased region" description="Polar residues" evidence="2">
    <location>
        <begin position="223"/>
        <end position="235"/>
    </location>
</feature>
<evidence type="ECO:0000313" key="3">
    <source>
        <dbReference type="EMBL" id="RCH87359.1"/>
    </source>
</evidence>
<proteinExistence type="predicted"/>
<dbReference type="InterPro" id="IPR011990">
    <property type="entry name" value="TPR-like_helical_dom_sf"/>
</dbReference>
<dbReference type="PANTHER" id="PTHR46430:SF1">
    <property type="entry name" value="CHITIN SYNTHASE REGULATOR SKT5-RELATED"/>
    <property type="match status" value="1"/>
</dbReference>
<accession>A0A367JBX7</accession>
<dbReference type="SUPFAM" id="SSF81901">
    <property type="entry name" value="HCP-like"/>
    <property type="match status" value="2"/>
</dbReference>
<keyword evidence="4" id="KW-1185">Reference proteome</keyword>
<dbReference type="InterPro" id="IPR006597">
    <property type="entry name" value="Sel1-like"/>
</dbReference>
<reference evidence="3 4" key="1">
    <citation type="journal article" date="2018" name="G3 (Bethesda)">
        <title>Phylogenetic and Phylogenomic Definition of Rhizopus Species.</title>
        <authorList>
            <person name="Gryganskyi A.P."/>
            <person name="Golan J."/>
            <person name="Dolatabadi S."/>
            <person name="Mondo S."/>
            <person name="Robb S."/>
            <person name="Idnurm A."/>
            <person name="Muszewska A."/>
            <person name="Steczkiewicz K."/>
            <person name="Masonjones S."/>
            <person name="Liao H.L."/>
            <person name="Gajdeczka M.T."/>
            <person name="Anike F."/>
            <person name="Vuek A."/>
            <person name="Anishchenko I.M."/>
            <person name="Voigt K."/>
            <person name="de Hoog G.S."/>
            <person name="Smith M.E."/>
            <person name="Heitman J."/>
            <person name="Vilgalys R."/>
            <person name="Stajich J.E."/>
        </authorList>
    </citation>
    <scope>NUCLEOTIDE SEQUENCE [LARGE SCALE GENOMIC DNA]</scope>
    <source>
        <strain evidence="3 4">LSU 92-RS-03</strain>
    </source>
</reference>
<dbReference type="Pfam" id="PF08238">
    <property type="entry name" value="Sel1"/>
    <property type="match status" value="7"/>
</dbReference>
<name>A0A367JBX7_RHIST</name>
<feature type="compositionally biased region" description="Low complexity" evidence="2">
    <location>
        <begin position="209"/>
        <end position="222"/>
    </location>
</feature>
<feature type="compositionally biased region" description="Polar residues" evidence="2">
    <location>
        <begin position="33"/>
        <end position="46"/>
    </location>
</feature>
<evidence type="ECO:0000256" key="1">
    <source>
        <dbReference type="ARBA" id="ARBA00022737"/>
    </source>
</evidence>
<evidence type="ECO:0000313" key="4">
    <source>
        <dbReference type="Proteomes" id="UP000253551"/>
    </source>
</evidence>
<dbReference type="InterPro" id="IPR051726">
    <property type="entry name" value="Chitin_Synth_Reg"/>
</dbReference>
<feature type="region of interest" description="Disordered" evidence="2">
    <location>
        <begin position="269"/>
        <end position="294"/>
    </location>
</feature>
<evidence type="ECO:0000256" key="2">
    <source>
        <dbReference type="SAM" id="MobiDB-lite"/>
    </source>
</evidence>
<organism evidence="3 4">
    <name type="scientific">Rhizopus stolonifer</name>
    <name type="common">Rhizopus nigricans</name>
    <dbReference type="NCBI Taxonomy" id="4846"/>
    <lineage>
        <taxon>Eukaryota</taxon>
        <taxon>Fungi</taxon>
        <taxon>Fungi incertae sedis</taxon>
        <taxon>Mucoromycota</taxon>
        <taxon>Mucoromycotina</taxon>
        <taxon>Mucoromycetes</taxon>
        <taxon>Mucorales</taxon>
        <taxon>Mucorineae</taxon>
        <taxon>Rhizopodaceae</taxon>
        <taxon>Rhizopus</taxon>
    </lineage>
</organism>
<dbReference type="Proteomes" id="UP000253551">
    <property type="component" value="Unassembled WGS sequence"/>
</dbReference>
<gene>
    <name evidence="3" type="ORF">CU098_004082</name>
</gene>
<keyword evidence="1" id="KW-0677">Repeat</keyword>
<dbReference type="AlphaFoldDB" id="A0A367JBX7"/>
<dbReference type="PANTHER" id="PTHR46430">
    <property type="entry name" value="PROTEIN SKT5-RELATED"/>
    <property type="match status" value="1"/>
</dbReference>
<dbReference type="Gene3D" id="1.25.40.10">
    <property type="entry name" value="Tetratricopeptide repeat domain"/>
    <property type="match status" value="2"/>
</dbReference>
<dbReference type="SMART" id="SM00671">
    <property type="entry name" value="SEL1"/>
    <property type="match status" value="6"/>
</dbReference>
<protein>
    <submittedName>
        <fullName evidence="3">Uncharacterized protein</fullName>
    </submittedName>
</protein>
<sequence length="767" mass="86851">MPMTNTSTISQHGIELQDPLNATMESKKPLPQVPNSNRNSTLVVGPSWTTVTGNKITDSVDLVESPRPIQDPIFQDKNRTMDPSMVIPNQLYYPYHIYEQPYCYYPVQQSDYTPMYGYHPSWQAPAHQHLQGTNIQRSDSLKIETAPAPLRNKVQHLEKPDEPSALQRKVSKEEIDQESPIASLLLQKLNTLVIKSVDQDRSLEPLKVPSTSTITTPSPSSSEEQQMSNITLTDSHPSRVLEPMTENPTGHGQDEDPTISFSAAEKYFDQPSAGSTGVPSPWGTKRSSGKHQINRISTGSVPTVSVFTARVPDEISEQLKETPAVVKQQEEQQKIIANQDEFLQSLKHKPLSIASYSLIQIRSNTKLYRRMAFKTKNKDTQMTYAKYLLQISKLYDKSLRSYSYDDESVSSQNKKDMYETPVQTRYRLLKEAGFWIERLSKSGYPEALYIQGRWYLLGCQKAHDCVLQGYERPNESKALKCFQSASKGGWVEAHYELAQLWKKRRQFAKAIEYFEKGAKENHALSVYKMAKIFLRGQLKTSKDIPRGMAYLKQAADMDEIGCAEPAFVLGCVYANEFERIGIQSARDQKSIKEAKLKETVNYSLALQYLKKSAHYGYPDAMYFMGQVFEGGMLGQLCDIWQAYQCYMKAAEVHHPGAMLNLSRLYYQGIPGLLAVQKEAAFKWCKKSADLGFCQAEFVLGKYYEDGVGVTPDFPRALEYFGKAASKGYQPAAEKLNRPQTNNRDMTKIMHYGTTDSKKKAAKNCSIQ</sequence>
<comment type="caution">
    <text evidence="3">The sequence shown here is derived from an EMBL/GenBank/DDBJ whole genome shotgun (WGS) entry which is preliminary data.</text>
</comment>
<dbReference type="OrthoDB" id="272077at2759"/>
<dbReference type="STRING" id="4846.A0A367JBX7"/>
<dbReference type="EMBL" id="PJQM01003734">
    <property type="protein sequence ID" value="RCH87359.1"/>
    <property type="molecule type" value="Genomic_DNA"/>
</dbReference>
<feature type="region of interest" description="Disordered" evidence="2">
    <location>
        <begin position="205"/>
        <end position="257"/>
    </location>
</feature>
<feature type="region of interest" description="Disordered" evidence="2">
    <location>
        <begin position="25"/>
        <end position="46"/>
    </location>
</feature>